<dbReference type="InterPro" id="IPR029058">
    <property type="entry name" value="AB_hydrolase_fold"/>
</dbReference>
<evidence type="ECO:0000256" key="2">
    <source>
        <dbReference type="SAM" id="SignalP"/>
    </source>
</evidence>
<dbReference type="Pfam" id="PF00561">
    <property type="entry name" value="Abhydrolase_1"/>
    <property type="match status" value="1"/>
</dbReference>
<evidence type="ECO:0000313" key="5">
    <source>
        <dbReference type="Proteomes" id="UP000044071"/>
    </source>
</evidence>
<accession>A0A078KXT1</accession>
<feature type="domain" description="AB hydrolase-1" evidence="3">
    <location>
        <begin position="73"/>
        <end position="214"/>
    </location>
</feature>
<dbReference type="AlphaFoldDB" id="A0A078KXT1"/>
<dbReference type="eggNOG" id="COG2021">
    <property type="taxonomic scope" value="Bacteria"/>
</dbReference>
<gene>
    <name evidence="4" type="primary">metX</name>
    <name evidence="4" type="ORF">BN59_02066</name>
</gene>
<dbReference type="GO" id="GO:0004414">
    <property type="term" value="F:homoserine O-acetyltransferase activity"/>
    <property type="evidence" value="ECO:0007669"/>
    <property type="project" value="TreeGrafter"/>
</dbReference>
<dbReference type="InterPro" id="IPR000073">
    <property type="entry name" value="AB_hydrolase_1"/>
</dbReference>
<dbReference type="NCBIfam" id="NF005071">
    <property type="entry name" value="PRK06489.1"/>
    <property type="match status" value="1"/>
</dbReference>
<reference evidence="4 5" key="1">
    <citation type="submission" date="2014-06" db="EMBL/GenBank/DDBJ databases">
        <authorList>
            <person name="Urmite Genomes Urmite Genomes"/>
        </authorList>
    </citation>
    <scope>NUCLEOTIDE SEQUENCE [LARGE SCALE GENOMIC DNA]</scope>
</reference>
<dbReference type="PANTHER" id="PTHR32268">
    <property type="entry name" value="HOMOSERINE O-ACETYLTRANSFERASE"/>
    <property type="match status" value="1"/>
</dbReference>
<dbReference type="Proteomes" id="UP000044071">
    <property type="component" value="Unassembled WGS sequence"/>
</dbReference>
<dbReference type="InterPro" id="IPR008220">
    <property type="entry name" value="HAT_MetX-like"/>
</dbReference>
<evidence type="ECO:0000259" key="3">
    <source>
        <dbReference type="Pfam" id="PF00561"/>
    </source>
</evidence>
<feature type="chain" id="PRO_5009744089" evidence="2">
    <location>
        <begin position="20"/>
        <end position="365"/>
    </location>
</feature>
<evidence type="ECO:0000256" key="1">
    <source>
        <dbReference type="ARBA" id="ARBA00022679"/>
    </source>
</evidence>
<proteinExistence type="predicted"/>
<name>A0A078KXT1_9GAMM</name>
<keyword evidence="5" id="KW-1185">Reference proteome</keyword>
<keyword evidence="2" id="KW-0732">Signal</keyword>
<organism evidence="4 5">
    <name type="scientific">Legionella massiliensis</name>
    <dbReference type="NCBI Taxonomy" id="1034943"/>
    <lineage>
        <taxon>Bacteria</taxon>
        <taxon>Pseudomonadati</taxon>
        <taxon>Pseudomonadota</taxon>
        <taxon>Gammaproteobacteria</taxon>
        <taxon>Legionellales</taxon>
        <taxon>Legionellaceae</taxon>
        <taxon>Legionella</taxon>
    </lineage>
</organism>
<dbReference type="GO" id="GO:0009086">
    <property type="term" value="P:methionine biosynthetic process"/>
    <property type="evidence" value="ECO:0007669"/>
    <property type="project" value="TreeGrafter"/>
</dbReference>
<evidence type="ECO:0000313" key="4">
    <source>
        <dbReference type="EMBL" id="CDZ77776.1"/>
    </source>
</evidence>
<dbReference type="OrthoDB" id="9800754at2"/>
<dbReference type="EMBL" id="CCSB01000002">
    <property type="protein sequence ID" value="CDZ77776.1"/>
    <property type="molecule type" value="Genomic_DNA"/>
</dbReference>
<dbReference type="STRING" id="1034943.BN59_02066"/>
<dbReference type="GO" id="GO:0009092">
    <property type="term" value="P:homoserine metabolic process"/>
    <property type="evidence" value="ECO:0007669"/>
    <property type="project" value="TreeGrafter"/>
</dbReference>
<dbReference type="Gene3D" id="3.40.50.1820">
    <property type="entry name" value="alpha/beta hydrolase"/>
    <property type="match status" value="1"/>
</dbReference>
<sequence length="365" mass="41564">MRVLLLSFLLVFQLQSALGKTSVLEEKPVGYHEADFIIPLHQFKNGQTLKNLRLHYITLGTPQKNDKGEITNAVLFLHWTGGSGSEMFNHFDKALLASGKPFDANKYFLIFPDDIGQGQSSKPSDGLRMTFPHYGYHDMVELQHELVVKELKISHLKMIVGTSMGGMHTWLWSELYPEFMDGIMPIVCLPLAIDGRNLLWRQIVVNSIENDPSWNKGNYDIPPYSLQAIWPLMAMMVDGVPHMQRTITNLKDANSYILNAKLASMNYDANDIIYVMSASQDYNPEALLPTIKAKVFALDFTDDAIDSPEFHRMPDLIKRVKYGKWIMQKGTPFSYGHFTLLHPELWVDQAGRFVQWVDSPSIKSP</sequence>
<keyword evidence="1 4" id="KW-0808">Transferase</keyword>
<dbReference type="RefSeq" id="WP_099909006.1">
    <property type="nucleotide sequence ID" value="NZ_CCVW01000002.1"/>
</dbReference>
<feature type="signal peptide" evidence="2">
    <location>
        <begin position="1"/>
        <end position="19"/>
    </location>
</feature>
<dbReference type="PANTHER" id="PTHR32268:SF11">
    <property type="entry name" value="HOMOSERINE O-ACETYLTRANSFERASE"/>
    <property type="match status" value="1"/>
</dbReference>
<protein>
    <submittedName>
        <fullName evidence="4">Homoserine O-acetyltransferase</fullName>
    </submittedName>
</protein>
<dbReference type="SUPFAM" id="SSF53474">
    <property type="entry name" value="alpha/beta-Hydrolases"/>
    <property type="match status" value="1"/>
</dbReference>